<organism evidence="2 3">
    <name type="scientific">Phocoenobacter skyensis</name>
    <dbReference type="NCBI Taxonomy" id="97481"/>
    <lineage>
        <taxon>Bacteria</taxon>
        <taxon>Pseudomonadati</taxon>
        <taxon>Pseudomonadota</taxon>
        <taxon>Gammaproteobacteria</taxon>
        <taxon>Pasteurellales</taxon>
        <taxon>Pasteurellaceae</taxon>
        <taxon>Phocoenobacter</taxon>
    </lineage>
</organism>
<accession>A0A1H7TVE7</accession>
<dbReference type="RefSeq" id="WP_090919261.1">
    <property type="nucleotide sequence ID" value="NZ_CP016180.1"/>
</dbReference>
<reference evidence="1 4" key="3">
    <citation type="journal article" date="2023" name="Front. Microbiol.">
        <title>Phylogeography and host specificity of Pasteurellaceae pathogenic to sea-farmed fish in the north-east Atlantic.</title>
        <authorList>
            <person name="Gulla S."/>
            <person name="Colquhoun D.J."/>
            <person name="Olsen A.B."/>
            <person name="Spilsberg B."/>
            <person name="Lagesen K."/>
            <person name="Aakesson C.P."/>
            <person name="Strom S."/>
            <person name="Manji F."/>
            <person name="Birkbeck T.H."/>
            <person name="Nilsen H.K."/>
        </authorList>
    </citation>
    <scope>NUCLEOTIDE SEQUENCE [LARGE SCALE GENOMIC DNA]</scope>
    <source>
        <strain evidence="1 4">VIO11850</strain>
    </source>
</reference>
<dbReference type="EMBL" id="FOBN01000001">
    <property type="protein sequence ID" value="SEL88711.1"/>
    <property type="molecule type" value="Genomic_DNA"/>
</dbReference>
<sequence length="133" mass="15740">MIEFYGWIKIRESYDEKNDSDELLSDIYKKLNTRLSEIQHNNFFIELLFLNGEGRLIFTGESNHKSQSWYDCLSLCEWVTKNAVGSYGVIYFFDDEDTEGYNNQFQVFSIKKGKLSLEADKLLSPFFEELENR</sequence>
<keyword evidence="4" id="KW-1185">Reference proteome</keyword>
<evidence type="ECO:0000313" key="3">
    <source>
        <dbReference type="Proteomes" id="UP000198883"/>
    </source>
</evidence>
<evidence type="ECO:0000313" key="4">
    <source>
        <dbReference type="Proteomes" id="UP001224812"/>
    </source>
</evidence>
<protein>
    <submittedName>
        <fullName evidence="1">Imm7 family immunity protein</fullName>
    </submittedName>
    <submittedName>
        <fullName evidence="2">Immunity protein 7</fullName>
    </submittedName>
</protein>
<dbReference type="Proteomes" id="UP001224812">
    <property type="component" value="Unassembled WGS sequence"/>
</dbReference>
<dbReference type="STRING" id="97481.SAMN05444853_10133"/>
<evidence type="ECO:0000313" key="1">
    <source>
        <dbReference type="EMBL" id="MDP8084620.1"/>
    </source>
</evidence>
<dbReference type="GeneID" id="83544820"/>
<dbReference type="Proteomes" id="UP000198883">
    <property type="component" value="Unassembled WGS sequence"/>
</dbReference>
<dbReference type="InterPro" id="IPR028965">
    <property type="entry name" value="Imm7"/>
</dbReference>
<evidence type="ECO:0000313" key="2">
    <source>
        <dbReference type="EMBL" id="SEL88711.1"/>
    </source>
</evidence>
<reference evidence="2" key="1">
    <citation type="submission" date="2016-10" db="EMBL/GenBank/DDBJ databases">
        <authorList>
            <person name="de Groot N.N."/>
        </authorList>
    </citation>
    <scope>NUCLEOTIDE SEQUENCE [LARGE SCALE GENOMIC DNA]</scope>
    <source>
        <strain evidence="2">DSM 24204</strain>
    </source>
</reference>
<proteinExistence type="predicted"/>
<dbReference type="OrthoDB" id="4557988at2"/>
<dbReference type="AlphaFoldDB" id="A0A1H7TVE7"/>
<dbReference type="Pfam" id="PF15585">
    <property type="entry name" value="Imm7"/>
    <property type="match status" value="1"/>
</dbReference>
<gene>
    <name evidence="1" type="ORF">QJT92_01555</name>
    <name evidence="2" type="ORF">SAMN05444853_10133</name>
</gene>
<reference evidence="3" key="2">
    <citation type="submission" date="2016-10" db="EMBL/GenBank/DDBJ databases">
        <authorList>
            <person name="Varghese N."/>
            <person name="Submissions S."/>
        </authorList>
    </citation>
    <scope>NUCLEOTIDE SEQUENCE [LARGE SCALE GENOMIC DNA]</scope>
    <source>
        <strain evidence="3">DSM 24204</strain>
    </source>
</reference>
<name>A0A1H7TVE7_9PAST</name>
<dbReference type="EMBL" id="JASAVS010000002">
    <property type="protein sequence ID" value="MDP8084620.1"/>
    <property type="molecule type" value="Genomic_DNA"/>
</dbReference>